<evidence type="ECO:0000256" key="1">
    <source>
        <dbReference type="ARBA" id="ARBA00022536"/>
    </source>
</evidence>
<dbReference type="GO" id="GO:0043410">
    <property type="term" value="P:positive regulation of MAPK cascade"/>
    <property type="evidence" value="ECO:0007669"/>
    <property type="project" value="TreeGrafter"/>
</dbReference>
<dbReference type="Proteomes" id="UP000694426">
    <property type="component" value="Unplaced"/>
</dbReference>
<keyword evidence="6" id="KW-0472">Membrane</keyword>
<name>A0A8B9CNB3_9AVES</name>
<dbReference type="Ensembl" id="ENSABRT00000030420.1">
    <property type="protein sequence ID" value="ENSABRP00000021629.1"/>
    <property type="gene ID" value="ENSABRG00000018062.1"/>
</dbReference>
<gene>
    <name evidence="8" type="primary">EGF</name>
</gene>
<proteinExistence type="predicted"/>
<dbReference type="InterPro" id="IPR011042">
    <property type="entry name" value="6-blade_b-propeller_TolB-like"/>
</dbReference>
<dbReference type="GO" id="GO:0007173">
    <property type="term" value="P:epidermal growth factor receptor signaling pathway"/>
    <property type="evidence" value="ECO:0007669"/>
    <property type="project" value="TreeGrafter"/>
</dbReference>
<dbReference type="InterPro" id="IPR050778">
    <property type="entry name" value="Cueball_EGF_LRP_Nidogen"/>
</dbReference>
<evidence type="ECO:0000313" key="9">
    <source>
        <dbReference type="Proteomes" id="UP000694426"/>
    </source>
</evidence>
<dbReference type="Gene3D" id="2.120.10.30">
    <property type="entry name" value="TolB, C-terminal domain"/>
    <property type="match status" value="1"/>
</dbReference>
<evidence type="ECO:0000256" key="4">
    <source>
        <dbReference type="PROSITE-ProRule" id="PRU00076"/>
    </source>
</evidence>
<organism evidence="8 9">
    <name type="scientific">Anser brachyrhynchus</name>
    <name type="common">Pink-footed goose</name>
    <dbReference type="NCBI Taxonomy" id="132585"/>
    <lineage>
        <taxon>Eukaryota</taxon>
        <taxon>Metazoa</taxon>
        <taxon>Chordata</taxon>
        <taxon>Craniata</taxon>
        <taxon>Vertebrata</taxon>
        <taxon>Euteleostomi</taxon>
        <taxon>Archelosauria</taxon>
        <taxon>Archosauria</taxon>
        <taxon>Dinosauria</taxon>
        <taxon>Saurischia</taxon>
        <taxon>Theropoda</taxon>
        <taxon>Coelurosauria</taxon>
        <taxon>Aves</taxon>
        <taxon>Neognathae</taxon>
        <taxon>Galloanserae</taxon>
        <taxon>Anseriformes</taxon>
        <taxon>Anatidae</taxon>
        <taxon>Anserinae</taxon>
        <taxon>Anser</taxon>
    </lineage>
</organism>
<dbReference type="InterPro" id="IPR009030">
    <property type="entry name" value="Growth_fac_rcpt_cys_sf"/>
</dbReference>
<feature type="domain" description="EGF-like" evidence="7">
    <location>
        <begin position="578"/>
        <end position="618"/>
    </location>
</feature>
<sequence length="785" mass="86699">DITKEKCRRRTCRPDSRTHRCKCSSGFVLSRNKQYCEDINECGFWNHGCTLGCVNIPGSYYCTCPRGFVLLPDRKTCHELISCISNDTECSHGCLQTSKGPVCFCPEGSILKVDGKTCTGCTSPDNGGCSQICSSLSPSSWECACFPGYKLQGDRKHCTAIGPRPFLLFANGQDIRRISFDGTDYTSLLDWQMGVVLALDSDPVENKIYFAHTALKWIERANLDGSNREKVIHEAVDIPEGLAVDWINRKLYWTDRGKACIEKSNLNGMQRKMIIWEDISQPRGIAIHPFVKRLFWTEMGVHPRIDSSSLEGSDRRVIASTGLVSPSGITLDYLANKLYWCDAKLSVVESANLDGSDRRILAQNDVGRPFDVAVFEDHLWFSDWARPSLMRVDKKTGQNRVRLRGSMLRPSSMVVVHPLAKPGTNPCLYQNGGCDQICENNFGVAHCMCHPGFVKTQNGKTCRALDASNTTAGTILHFQTKIPLRTLADNTEKYSPYQDDCTALECDVNAYCVLLEDGAVCQCLKGFTRKGKSCYDIDECAANTDGCNRNVSGCINTEGGYFCKCLEGYTGDGLHCYDIDECEMGSHTCGENRTCTNTEGNFTCSCANGASGTTMGCGDQIQRDISVGVANDKSILQVTKLMIWVVFSAASYKVPMLPFGSCVTGYVGERCQFSDLEWWEQQHAERVKVRNITIAVCVAVLVLLLLLGTLAAYCSRYCSQTCAGNAWRRDRGAIAGGSWRRTCAVPQPVEIAITSLLLSCFSVMGSVNNSQVFWLVPSLQYSHGC</sequence>
<dbReference type="FunFam" id="2.10.25.10:FF:000254">
    <property type="entry name" value="Pro-epidermal growth factor"/>
    <property type="match status" value="1"/>
</dbReference>
<dbReference type="PROSITE" id="PS00010">
    <property type="entry name" value="ASX_HYDROXYL"/>
    <property type="match status" value="2"/>
</dbReference>
<evidence type="ECO:0000313" key="8">
    <source>
        <dbReference type="Ensembl" id="ENSABRP00000021629.1"/>
    </source>
</evidence>
<keyword evidence="3" id="KW-1015">Disulfide bond</keyword>
<feature type="repeat" description="LDL-receptor class B" evidence="5">
    <location>
        <begin position="249"/>
        <end position="291"/>
    </location>
</feature>
<dbReference type="InterPro" id="IPR000742">
    <property type="entry name" value="EGF"/>
</dbReference>
<dbReference type="InterPro" id="IPR049883">
    <property type="entry name" value="NOTCH1_EGF-like"/>
</dbReference>
<dbReference type="PANTHER" id="PTHR46513:SF5">
    <property type="entry name" value="PRO-EPIDERMAL GROWTH FACTOR"/>
    <property type="match status" value="1"/>
</dbReference>
<dbReference type="CDD" id="cd00054">
    <property type="entry name" value="EGF_CA"/>
    <property type="match status" value="2"/>
</dbReference>
<dbReference type="FunFam" id="2.10.25.10:FF:000362">
    <property type="entry name" value="Pro-epidermal growth factor"/>
    <property type="match status" value="1"/>
</dbReference>
<dbReference type="PROSITE" id="PS01187">
    <property type="entry name" value="EGF_CA"/>
    <property type="match status" value="2"/>
</dbReference>
<dbReference type="SUPFAM" id="SSF57184">
    <property type="entry name" value="Growth factor receptor domain"/>
    <property type="match status" value="2"/>
</dbReference>
<dbReference type="GO" id="GO:0017147">
    <property type="term" value="F:Wnt-protein binding"/>
    <property type="evidence" value="ECO:0007669"/>
    <property type="project" value="TreeGrafter"/>
</dbReference>
<feature type="repeat" description="LDL-receptor class B" evidence="5">
    <location>
        <begin position="206"/>
        <end position="248"/>
    </location>
</feature>
<dbReference type="InterPro" id="IPR000152">
    <property type="entry name" value="EGF-type_Asp/Asn_hydroxyl_site"/>
</dbReference>
<dbReference type="PROSITE" id="PS50026">
    <property type="entry name" value="EGF_3"/>
    <property type="match status" value="3"/>
</dbReference>
<dbReference type="GO" id="GO:0005509">
    <property type="term" value="F:calcium ion binding"/>
    <property type="evidence" value="ECO:0007669"/>
    <property type="project" value="InterPro"/>
</dbReference>
<feature type="repeat" description="LDL-receptor class B" evidence="5">
    <location>
        <begin position="292"/>
        <end position="335"/>
    </location>
</feature>
<dbReference type="FunFam" id="2.120.10.30:FF:000028">
    <property type="entry name" value="Pro-epidermal growth factor"/>
    <property type="match status" value="1"/>
</dbReference>
<dbReference type="PROSITE" id="PS51120">
    <property type="entry name" value="LDLRB"/>
    <property type="match status" value="4"/>
</dbReference>
<dbReference type="Pfam" id="PF07645">
    <property type="entry name" value="EGF_CA"/>
    <property type="match status" value="3"/>
</dbReference>
<feature type="repeat" description="LDL-receptor class B" evidence="5">
    <location>
        <begin position="336"/>
        <end position="378"/>
    </location>
</feature>
<accession>A0A8B9CNB3</accession>
<dbReference type="PANTHER" id="PTHR46513">
    <property type="entry name" value="VITELLOGENIN RECEPTOR-LIKE PROTEIN-RELATED-RELATED"/>
    <property type="match status" value="1"/>
</dbReference>
<dbReference type="GeneTree" id="ENSGT00940000158366"/>
<dbReference type="AlphaFoldDB" id="A0A8B9CNB3"/>
<comment type="caution">
    <text evidence="4">Lacks conserved residue(s) required for the propagation of feature annotation.</text>
</comment>
<dbReference type="SMART" id="SM00135">
    <property type="entry name" value="LY"/>
    <property type="match status" value="5"/>
</dbReference>
<dbReference type="FunFam" id="2.10.25.10:FF:000850">
    <property type="entry name" value="Pro-epidermal growth factor"/>
    <property type="match status" value="1"/>
</dbReference>
<evidence type="ECO:0000256" key="2">
    <source>
        <dbReference type="ARBA" id="ARBA00022737"/>
    </source>
</evidence>
<dbReference type="GO" id="GO:0060070">
    <property type="term" value="P:canonical Wnt signaling pathway"/>
    <property type="evidence" value="ECO:0007669"/>
    <property type="project" value="TreeGrafter"/>
</dbReference>
<evidence type="ECO:0000256" key="3">
    <source>
        <dbReference type="ARBA" id="ARBA00023157"/>
    </source>
</evidence>
<feature type="domain" description="EGF-like" evidence="7">
    <location>
        <begin position="497"/>
        <end position="535"/>
    </location>
</feature>
<dbReference type="GO" id="GO:0042813">
    <property type="term" value="F:Wnt receptor activity"/>
    <property type="evidence" value="ECO:0007669"/>
    <property type="project" value="TreeGrafter"/>
</dbReference>
<keyword evidence="9" id="KW-1185">Reference proteome</keyword>
<keyword evidence="2" id="KW-0677">Repeat</keyword>
<reference evidence="8" key="2">
    <citation type="submission" date="2025-09" db="UniProtKB">
        <authorList>
            <consortium name="Ensembl"/>
        </authorList>
    </citation>
    <scope>IDENTIFICATION</scope>
</reference>
<dbReference type="Gene3D" id="2.10.25.10">
    <property type="entry name" value="Laminin"/>
    <property type="match status" value="7"/>
</dbReference>
<dbReference type="SMART" id="SM00181">
    <property type="entry name" value="EGF"/>
    <property type="match status" value="8"/>
</dbReference>
<dbReference type="GO" id="GO:0005886">
    <property type="term" value="C:plasma membrane"/>
    <property type="evidence" value="ECO:0007669"/>
    <property type="project" value="TreeGrafter"/>
</dbReference>
<dbReference type="GO" id="GO:0008284">
    <property type="term" value="P:positive regulation of cell population proliferation"/>
    <property type="evidence" value="ECO:0007669"/>
    <property type="project" value="TreeGrafter"/>
</dbReference>
<evidence type="ECO:0000259" key="7">
    <source>
        <dbReference type="PROSITE" id="PS50026"/>
    </source>
</evidence>
<dbReference type="SUPFAM" id="SSF57196">
    <property type="entry name" value="EGF/Laminin"/>
    <property type="match status" value="1"/>
</dbReference>
<feature type="domain" description="EGF-like" evidence="7">
    <location>
        <begin position="536"/>
        <end position="577"/>
    </location>
</feature>
<feature type="transmembrane region" description="Helical" evidence="6">
    <location>
        <begin position="692"/>
        <end position="713"/>
    </location>
</feature>
<evidence type="ECO:0000256" key="5">
    <source>
        <dbReference type="PROSITE-ProRule" id="PRU00461"/>
    </source>
</evidence>
<dbReference type="InterPro" id="IPR018097">
    <property type="entry name" value="EGF_Ca-bd_CS"/>
</dbReference>
<keyword evidence="1 4" id="KW-0245">EGF-like domain</keyword>
<dbReference type="GO" id="GO:0008083">
    <property type="term" value="F:growth factor activity"/>
    <property type="evidence" value="ECO:0007669"/>
    <property type="project" value="TreeGrafter"/>
</dbReference>
<keyword evidence="6" id="KW-1133">Transmembrane helix</keyword>
<dbReference type="PROSITE" id="PS01186">
    <property type="entry name" value="EGF_2"/>
    <property type="match status" value="3"/>
</dbReference>
<keyword evidence="6" id="KW-0812">Transmembrane</keyword>
<dbReference type="FunFam" id="2.10.25.10:FF:000010">
    <property type="entry name" value="Pro-epidermal growth factor"/>
    <property type="match status" value="1"/>
</dbReference>
<dbReference type="InterPro" id="IPR001881">
    <property type="entry name" value="EGF-like_Ca-bd_dom"/>
</dbReference>
<reference evidence="8" key="1">
    <citation type="submission" date="2025-08" db="UniProtKB">
        <authorList>
            <consortium name="Ensembl"/>
        </authorList>
    </citation>
    <scope>IDENTIFICATION</scope>
</reference>
<dbReference type="InterPro" id="IPR000033">
    <property type="entry name" value="LDLR_classB_rpt"/>
</dbReference>
<dbReference type="SUPFAM" id="SSF63825">
    <property type="entry name" value="YWTD domain"/>
    <property type="match status" value="1"/>
</dbReference>
<protein>
    <submittedName>
        <fullName evidence="8">Epidermal growth factor</fullName>
    </submittedName>
</protein>
<evidence type="ECO:0000256" key="6">
    <source>
        <dbReference type="SAM" id="Phobius"/>
    </source>
</evidence>
<dbReference type="Pfam" id="PF00058">
    <property type="entry name" value="Ldl_recept_b"/>
    <property type="match status" value="4"/>
</dbReference>
<dbReference type="SMART" id="SM00179">
    <property type="entry name" value="EGF_CA"/>
    <property type="match status" value="6"/>
</dbReference>